<dbReference type="AlphaFoldDB" id="A0A2A9EAN0"/>
<feature type="transmembrane region" description="Helical" evidence="1">
    <location>
        <begin position="5"/>
        <end position="23"/>
    </location>
</feature>
<gene>
    <name evidence="2" type="ORF">ATL41_0634</name>
</gene>
<name>A0A2A9EAN0_9MICO</name>
<evidence type="ECO:0008006" key="4">
    <source>
        <dbReference type="Google" id="ProtNLM"/>
    </source>
</evidence>
<evidence type="ECO:0000313" key="2">
    <source>
        <dbReference type="EMBL" id="PFG35934.1"/>
    </source>
</evidence>
<reference evidence="2 3" key="1">
    <citation type="submission" date="2017-10" db="EMBL/GenBank/DDBJ databases">
        <title>Sequencing the genomes of 1000 actinobacteria strains.</title>
        <authorList>
            <person name="Klenk H.-P."/>
        </authorList>
    </citation>
    <scope>NUCLEOTIDE SEQUENCE [LARGE SCALE GENOMIC DNA]</scope>
    <source>
        <strain evidence="2 3">DSM 21574</strain>
    </source>
</reference>
<comment type="caution">
    <text evidence="2">The sequence shown here is derived from an EMBL/GenBank/DDBJ whole genome shotgun (WGS) entry which is preliminary data.</text>
</comment>
<sequence length="149" mass="16081">MRRGVLPAVVVTALFGLYLWAVVGKGIALVRTGDPFGVTMGLAALVAPLVCLGLIVREWQLAFTVQKMADLLAERGELPVDDLPRSPGGRIDRAAADAAFEVARARAEAEPDSWKAWYLLSFAYDAAGDRKRARAGLRKASALFRAAER</sequence>
<evidence type="ECO:0000256" key="1">
    <source>
        <dbReference type="SAM" id="Phobius"/>
    </source>
</evidence>
<organism evidence="2 3">
    <name type="scientific">Flavimobilis soli</name>
    <dbReference type="NCBI Taxonomy" id="442709"/>
    <lineage>
        <taxon>Bacteria</taxon>
        <taxon>Bacillati</taxon>
        <taxon>Actinomycetota</taxon>
        <taxon>Actinomycetes</taxon>
        <taxon>Micrococcales</taxon>
        <taxon>Jonesiaceae</taxon>
        <taxon>Flavimobilis</taxon>
    </lineage>
</organism>
<proteinExistence type="predicted"/>
<dbReference type="EMBL" id="PDJH01000001">
    <property type="protein sequence ID" value="PFG35934.1"/>
    <property type="molecule type" value="Genomic_DNA"/>
</dbReference>
<accession>A0A2A9EAN0</accession>
<evidence type="ECO:0000313" key="3">
    <source>
        <dbReference type="Proteomes" id="UP000221394"/>
    </source>
</evidence>
<keyword evidence="3" id="KW-1185">Reference proteome</keyword>
<dbReference type="InterPro" id="IPR011990">
    <property type="entry name" value="TPR-like_helical_dom_sf"/>
</dbReference>
<keyword evidence="1" id="KW-0472">Membrane</keyword>
<dbReference type="SUPFAM" id="SSF48452">
    <property type="entry name" value="TPR-like"/>
    <property type="match status" value="1"/>
</dbReference>
<feature type="transmembrane region" description="Helical" evidence="1">
    <location>
        <begin position="35"/>
        <end position="56"/>
    </location>
</feature>
<dbReference type="Proteomes" id="UP000221394">
    <property type="component" value="Unassembled WGS sequence"/>
</dbReference>
<protein>
    <recommendedName>
        <fullName evidence="4">Tetratricopeptide repeat protein</fullName>
    </recommendedName>
</protein>
<keyword evidence="1" id="KW-1133">Transmembrane helix</keyword>
<keyword evidence="1" id="KW-0812">Transmembrane</keyword>
<dbReference type="OrthoDB" id="4485518at2"/>
<dbReference type="RefSeq" id="WP_098457168.1">
    <property type="nucleotide sequence ID" value="NZ_PDJH01000001.1"/>
</dbReference>